<feature type="compositionally biased region" description="Polar residues" evidence="2">
    <location>
        <begin position="88"/>
        <end position="97"/>
    </location>
</feature>
<comment type="similarity">
    <text evidence="1">Belongs to the cytochrome b5 family. MAPR subfamily.</text>
</comment>
<proteinExistence type="inferred from homology"/>
<evidence type="ECO:0000313" key="4">
    <source>
        <dbReference type="EMBL" id="CDZ96923.1"/>
    </source>
</evidence>
<dbReference type="GO" id="GO:0020037">
    <property type="term" value="F:heme binding"/>
    <property type="evidence" value="ECO:0007669"/>
    <property type="project" value="UniProtKB-ARBA"/>
</dbReference>
<dbReference type="SMART" id="SM01117">
    <property type="entry name" value="Cyt-b5"/>
    <property type="match status" value="1"/>
</dbReference>
<dbReference type="InterPro" id="IPR001199">
    <property type="entry name" value="Cyt_B5-like_heme/steroid-bd"/>
</dbReference>
<dbReference type="GO" id="GO:0016020">
    <property type="term" value="C:membrane"/>
    <property type="evidence" value="ECO:0007669"/>
    <property type="project" value="TreeGrafter"/>
</dbReference>
<feature type="region of interest" description="Disordered" evidence="2">
    <location>
        <begin position="69"/>
        <end position="116"/>
    </location>
</feature>
<name>A0A0F7SGQ0_PHARH</name>
<accession>A0A0F7SGQ0</accession>
<dbReference type="FunFam" id="3.10.120.10:FF:000003">
    <property type="entry name" value="membrane-associated progesterone receptor component 1"/>
    <property type="match status" value="1"/>
</dbReference>
<evidence type="ECO:0000259" key="3">
    <source>
        <dbReference type="SMART" id="SM01117"/>
    </source>
</evidence>
<dbReference type="InterPro" id="IPR050577">
    <property type="entry name" value="MAPR/NEUFC/NENF-like"/>
</dbReference>
<dbReference type="SUPFAM" id="SSF55856">
    <property type="entry name" value="Cytochrome b5-like heme/steroid binding domain"/>
    <property type="match status" value="1"/>
</dbReference>
<dbReference type="Gene3D" id="3.10.120.10">
    <property type="entry name" value="Cytochrome b5-like heme/steroid binding domain"/>
    <property type="match status" value="1"/>
</dbReference>
<feature type="domain" description="Cytochrome b5 heme-binding" evidence="3">
    <location>
        <begin position="138"/>
        <end position="234"/>
    </location>
</feature>
<sequence>MSPPTVKQVIYLKTKWLIEDYSSYLINTYRSILRTWDTAPLDALGHLAKALLPVALVFVGYAVFNNNSSSTTTSATPAQPRLAPRPGSQASILQGKTIQAERERAAAEGKKETPSIAKTTSMMSAPAVSLNAPLSTPISPAELAKHDGNSPDGKIYVAIKGSVFDVSAKREMYGPGASYNVFAGKDGSKGLGMSSLKPEDAVSDYSGLGDKEMATLDQWYSFFEKRYNIVGKVAE</sequence>
<dbReference type="AlphaFoldDB" id="A0A0F7SGQ0"/>
<feature type="compositionally biased region" description="Basic and acidic residues" evidence="2">
    <location>
        <begin position="99"/>
        <end position="113"/>
    </location>
</feature>
<dbReference type="PANTHER" id="PTHR10281:SF115">
    <property type="entry name" value="BINDING PROTEIN, PUTATIVE (AFU_ORTHOLOGUE AFUA_4G06240)-RELATED"/>
    <property type="match status" value="1"/>
</dbReference>
<evidence type="ECO:0000256" key="1">
    <source>
        <dbReference type="ARBA" id="ARBA00038357"/>
    </source>
</evidence>
<dbReference type="GO" id="GO:0005783">
    <property type="term" value="C:endoplasmic reticulum"/>
    <property type="evidence" value="ECO:0007669"/>
    <property type="project" value="TreeGrafter"/>
</dbReference>
<dbReference type="PANTHER" id="PTHR10281">
    <property type="entry name" value="MEMBRANE-ASSOCIATED PROGESTERONE RECEPTOR COMPONENT-RELATED"/>
    <property type="match status" value="1"/>
</dbReference>
<evidence type="ECO:0000256" key="2">
    <source>
        <dbReference type="SAM" id="MobiDB-lite"/>
    </source>
</evidence>
<dbReference type="EMBL" id="LN483167">
    <property type="protein sequence ID" value="CDZ96923.1"/>
    <property type="molecule type" value="Genomic_DNA"/>
</dbReference>
<reference evidence="4" key="1">
    <citation type="submission" date="2014-08" db="EMBL/GenBank/DDBJ databases">
        <authorList>
            <person name="Sharma Rahul"/>
            <person name="Thines Marco"/>
        </authorList>
    </citation>
    <scope>NUCLEOTIDE SEQUENCE</scope>
</reference>
<organism evidence="4">
    <name type="scientific">Phaffia rhodozyma</name>
    <name type="common">Yeast</name>
    <name type="synonym">Xanthophyllomyces dendrorhous</name>
    <dbReference type="NCBI Taxonomy" id="264483"/>
    <lineage>
        <taxon>Eukaryota</taxon>
        <taxon>Fungi</taxon>
        <taxon>Dikarya</taxon>
        <taxon>Basidiomycota</taxon>
        <taxon>Agaricomycotina</taxon>
        <taxon>Tremellomycetes</taxon>
        <taxon>Cystofilobasidiales</taxon>
        <taxon>Mrakiaceae</taxon>
        <taxon>Phaffia</taxon>
    </lineage>
</organism>
<protein>
    <submittedName>
        <fullName evidence="4">Cytochrome b5</fullName>
    </submittedName>
</protein>
<dbReference type="Pfam" id="PF00173">
    <property type="entry name" value="Cyt-b5"/>
    <property type="match status" value="1"/>
</dbReference>
<dbReference type="InterPro" id="IPR036400">
    <property type="entry name" value="Cyt_B5-like_heme/steroid_sf"/>
</dbReference>